<dbReference type="RefSeq" id="WP_369722451.1">
    <property type="nucleotide sequence ID" value="NZ_CP165734.1"/>
</dbReference>
<protein>
    <submittedName>
        <fullName evidence="1">Uncharacterized protein</fullName>
    </submittedName>
</protein>
<proteinExistence type="predicted"/>
<organism evidence="1">
    <name type="scientific">Bradyrhizobium sp. LLZ17</name>
    <dbReference type="NCBI Taxonomy" id="3239388"/>
    <lineage>
        <taxon>Bacteria</taxon>
        <taxon>Pseudomonadati</taxon>
        <taxon>Pseudomonadota</taxon>
        <taxon>Alphaproteobacteria</taxon>
        <taxon>Hyphomicrobiales</taxon>
        <taxon>Nitrobacteraceae</taxon>
        <taxon>Bradyrhizobium</taxon>
    </lineage>
</organism>
<name>A0AB39XNR8_9BRAD</name>
<accession>A0AB39XNR8</accession>
<dbReference type="AlphaFoldDB" id="A0AB39XNR8"/>
<sequence length="115" mass="12278">MSEFAQLHEPAAEPLPSDPIAGLAGANRRALDTALGTQGLVFEEIVFAANELLDRTQTETHLLAEFVSKLAGSHSMRDWAPCTGNAASISSTLYVAIAIVIFGTESECWQRLSAC</sequence>
<evidence type="ECO:0000313" key="1">
    <source>
        <dbReference type="EMBL" id="XDV57982.1"/>
    </source>
</evidence>
<gene>
    <name evidence="1" type="ORF">AB8Z38_36980</name>
</gene>
<dbReference type="EMBL" id="CP165734">
    <property type="protein sequence ID" value="XDV57982.1"/>
    <property type="molecule type" value="Genomic_DNA"/>
</dbReference>
<reference evidence="1" key="1">
    <citation type="submission" date="2024-08" db="EMBL/GenBank/DDBJ databases">
        <authorList>
            <person name="Chaddad Z."/>
            <person name="Lamrabet M."/>
            <person name="Bouhnik O."/>
            <person name="Alami S."/>
            <person name="Wipf D."/>
            <person name="Courty P.E."/>
            <person name="Missbah El Idrissi M."/>
        </authorList>
    </citation>
    <scope>NUCLEOTIDE SEQUENCE</scope>
    <source>
        <strain evidence="1">LLZ17</strain>
    </source>
</reference>